<dbReference type="AlphaFoldDB" id="F4S0P5"/>
<dbReference type="HOGENOM" id="CLU_1219929_0_0_1"/>
<organism evidence="2">
    <name type="scientific">Melampsora larici-populina (strain 98AG31 / pathotype 3-4-7)</name>
    <name type="common">Poplar leaf rust fungus</name>
    <dbReference type="NCBI Taxonomy" id="747676"/>
    <lineage>
        <taxon>Eukaryota</taxon>
        <taxon>Fungi</taxon>
        <taxon>Dikarya</taxon>
        <taxon>Basidiomycota</taxon>
        <taxon>Pucciniomycotina</taxon>
        <taxon>Pucciniomycetes</taxon>
        <taxon>Pucciniales</taxon>
        <taxon>Melampsoraceae</taxon>
        <taxon>Melampsora</taxon>
    </lineage>
</organism>
<dbReference type="GeneID" id="18930707"/>
<name>F4S0P5_MELLP</name>
<reference evidence="2" key="1">
    <citation type="journal article" date="2011" name="Proc. Natl. Acad. Sci. U.S.A.">
        <title>Obligate biotrophy features unraveled by the genomic analysis of rust fungi.</title>
        <authorList>
            <person name="Duplessis S."/>
            <person name="Cuomo C.A."/>
            <person name="Lin Y.-C."/>
            <person name="Aerts A."/>
            <person name="Tisserant E."/>
            <person name="Veneault-Fourrey C."/>
            <person name="Joly D.L."/>
            <person name="Hacquard S."/>
            <person name="Amselem J."/>
            <person name="Cantarel B.L."/>
            <person name="Chiu R."/>
            <person name="Coutinho P.M."/>
            <person name="Feau N."/>
            <person name="Field M."/>
            <person name="Frey P."/>
            <person name="Gelhaye E."/>
            <person name="Goldberg J."/>
            <person name="Grabherr M.G."/>
            <person name="Kodira C.D."/>
            <person name="Kohler A."/>
            <person name="Kuees U."/>
            <person name="Lindquist E.A."/>
            <person name="Lucas S.M."/>
            <person name="Mago R."/>
            <person name="Mauceli E."/>
            <person name="Morin E."/>
            <person name="Murat C."/>
            <person name="Pangilinan J.L."/>
            <person name="Park R."/>
            <person name="Pearson M."/>
            <person name="Quesneville H."/>
            <person name="Rouhier N."/>
            <person name="Sakthikumar S."/>
            <person name="Salamov A.A."/>
            <person name="Schmutz J."/>
            <person name="Selles B."/>
            <person name="Shapiro H."/>
            <person name="Tanguay P."/>
            <person name="Tuskan G.A."/>
            <person name="Henrissat B."/>
            <person name="Van de Peer Y."/>
            <person name="Rouze P."/>
            <person name="Ellis J.G."/>
            <person name="Dodds P.N."/>
            <person name="Schein J.E."/>
            <person name="Zhong S."/>
            <person name="Hamelin R.C."/>
            <person name="Grigoriev I.V."/>
            <person name="Szabo L.J."/>
            <person name="Martin F."/>
        </authorList>
    </citation>
    <scope>NUCLEOTIDE SEQUENCE [LARGE SCALE GENOMIC DNA]</scope>
    <source>
        <strain evidence="2">98AG31 / pathotype 3-4-7</strain>
    </source>
</reference>
<dbReference type="STRING" id="747676.F4S0P5"/>
<protein>
    <submittedName>
        <fullName evidence="1">Uncharacterized protein</fullName>
    </submittedName>
</protein>
<gene>
    <name evidence="1" type="ORF">MELLADRAFT_66817</name>
</gene>
<dbReference type="OrthoDB" id="2506344at2759"/>
<dbReference type="RefSeq" id="XP_007414928.1">
    <property type="nucleotide sequence ID" value="XM_007414866.1"/>
</dbReference>
<dbReference type="Proteomes" id="UP000001072">
    <property type="component" value="Unassembled WGS sequence"/>
</dbReference>
<proteinExistence type="predicted"/>
<sequence>MSAIHSEEDVDATAASDHLLPRLYTDTQGSRSLPAHLRPYGPLWEPPSFVHPVHCGGDGWQIERGQVGLNPITRARMQAAEADLLYGPVMDLVCDVGWYKGKWNMDQRTENPRWGGWFDDLVLNFQELSTSLLDAGQIQPYLPQQLKIPPAIKSEDRSERIPKVISSSAPSLLIDNPGSNGRGSLDLYAGPLEVTGVVQDKEETKQDKFRFELFAGALLSKVMHLQK</sequence>
<dbReference type="VEuPathDB" id="FungiDB:MELLADRAFT_66817"/>
<dbReference type="KEGG" id="mlr:MELLADRAFT_66817"/>
<accession>F4S0P5</accession>
<evidence type="ECO:0000313" key="1">
    <source>
        <dbReference type="EMBL" id="EGG01828.1"/>
    </source>
</evidence>
<dbReference type="EMBL" id="GL883135">
    <property type="protein sequence ID" value="EGG01828.1"/>
    <property type="molecule type" value="Genomic_DNA"/>
</dbReference>
<keyword evidence="2" id="KW-1185">Reference proteome</keyword>
<evidence type="ECO:0000313" key="2">
    <source>
        <dbReference type="Proteomes" id="UP000001072"/>
    </source>
</evidence>
<dbReference type="InParanoid" id="F4S0P5"/>